<sequence length="273" mass="31050">MTTQNIVNDQGELVGERRIDPIYGAVLSEEPIAVGRSTALTALERDERYRNTEAPITYSYEVFQKPPRAGRYMHTSNGKKYYPLDPRAEEVHIEVVAHHLATRARYNGATQHPEFEDRIFYSVAEHSVLVSHYIESVLGKPEFALEGLLHDGSEAYNGDLIRPLKYDPAFRAPFQHVEALNEIAGAQRFNLLYPYPDVVKIADEAVTAAEVEQIIVTDPAEDWSGKLHDDSRVAPFRIDMLLPFAAKQLFLRRYEQIMKTRHLYRAVPSALAL</sequence>
<keyword evidence="2" id="KW-1185">Reference proteome</keyword>
<accession>A0A1G4UQL8</accession>
<proteinExistence type="predicted"/>
<evidence type="ECO:0000313" key="1">
    <source>
        <dbReference type="EMBL" id="SCW95946.1"/>
    </source>
</evidence>
<reference evidence="2" key="1">
    <citation type="submission" date="2016-10" db="EMBL/GenBank/DDBJ databases">
        <authorList>
            <person name="Varghese N."/>
            <person name="Submissions S."/>
        </authorList>
    </citation>
    <scope>NUCLEOTIDE SEQUENCE [LARGE SCALE GENOMIC DNA]</scope>
    <source>
        <strain evidence="2">CGMCC 1.1761</strain>
    </source>
</reference>
<evidence type="ECO:0000313" key="2">
    <source>
        <dbReference type="Proteomes" id="UP000198889"/>
    </source>
</evidence>
<dbReference type="EMBL" id="FMTP01000010">
    <property type="protein sequence ID" value="SCW95946.1"/>
    <property type="molecule type" value="Genomic_DNA"/>
</dbReference>
<organism evidence="1 2">
    <name type="scientific">Ancylobacter rudongensis</name>
    <dbReference type="NCBI Taxonomy" id="177413"/>
    <lineage>
        <taxon>Bacteria</taxon>
        <taxon>Pseudomonadati</taxon>
        <taxon>Pseudomonadota</taxon>
        <taxon>Alphaproteobacteria</taxon>
        <taxon>Hyphomicrobiales</taxon>
        <taxon>Xanthobacteraceae</taxon>
        <taxon>Ancylobacter</taxon>
    </lineage>
</organism>
<dbReference type="Gene3D" id="1.10.3210.10">
    <property type="entry name" value="Hypothetical protein af1432"/>
    <property type="match status" value="1"/>
</dbReference>
<name>A0A1G4UQL8_9HYPH</name>
<dbReference type="AlphaFoldDB" id="A0A1G4UQL8"/>
<dbReference type="Proteomes" id="UP000198889">
    <property type="component" value="Unassembled WGS sequence"/>
</dbReference>
<protein>
    <submittedName>
        <fullName evidence="1">5'-deoxynucleotidase YfbR</fullName>
    </submittedName>
</protein>
<dbReference type="SUPFAM" id="SSF109604">
    <property type="entry name" value="HD-domain/PDEase-like"/>
    <property type="match status" value="1"/>
</dbReference>
<dbReference type="RefSeq" id="WP_091444337.1">
    <property type="nucleotide sequence ID" value="NZ_FMTP01000010.1"/>
</dbReference>
<gene>
    <name evidence="1" type="ORF">SAMN05660859_0155</name>
</gene>
<dbReference type="STRING" id="177413.SAMN05660859_0155"/>